<accession>A0A1C7LZD1</accession>
<dbReference type="AlphaFoldDB" id="A0A1C7LZD1"/>
<dbReference type="EMBL" id="LUGG01000017">
    <property type="protein sequence ID" value="OBZ69369.1"/>
    <property type="molecule type" value="Genomic_DNA"/>
</dbReference>
<name>A0A1C7LZD1_GRIFR</name>
<dbReference type="Proteomes" id="UP000092993">
    <property type="component" value="Unassembled WGS sequence"/>
</dbReference>
<gene>
    <name evidence="2" type="ORF">A0H81_10598</name>
</gene>
<feature type="region of interest" description="Disordered" evidence="1">
    <location>
        <begin position="83"/>
        <end position="151"/>
    </location>
</feature>
<sequence length="243" mass="26221">MYFTSHWFDICVVCLLLCGAGILKWRNHTSGRLPRNKQRFANYTFSASAQIQPGKITYLEFAAPSPPRGDVRAEPTILRKFNGYAANDQSSPGMSGRGIKFTSHSEVERRGPAVSASAESKPSARQDRPSAHESRPALPAAPGSQSLSPVLQDASFSWPEERFVTPLSVPASPISTRARLRQSATPTQVAASASPPSKSTPPLAVAHPRTTRRSNSISRTSSFTSTGPPLFESRTQANTTIVS</sequence>
<feature type="region of interest" description="Disordered" evidence="1">
    <location>
        <begin position="177"/>
        <end position="243"/>
    </location>
</feature>
<keyword evidence="3" id="KW-1185">Reference proteome</keyword>
<protein>
    <submittedName>
        <fullName evidence="2">Uncharacterized protein</fullName>
    </submittedName>
</protein>
<feature type="compositionally biased region" description="Low complexity" evidence="1">
    <location>
        <begin position="190"/>
        <end position="204"/>
    </location>
</feature>
<evidence type="ECO:0000313" key="3">
    <source>
        <dbReference type="Proteomes" id="UP000092993"/>
    </source>
</evidence>
<evidence type="ECO:0000313" key="2">
    <source>
        <dbReference type="EMBL" id="OBZ69369.1"/>
    </source>
</evidence>
<feature type="compositionally biased region" description="Low complexity" evidence="1">
    <location>
        <begin position="213"/>
        <end position="226"/>
    </location>
</feature>
<evidence type="ECO:0000256" key="1">
    <source>
        <dbReference type="SAM" id="MobiDB-lite"/>
    </source>
</evidence>
<comment type="caution">
    <text evidence="2">The sequence shown here is derived from an EMBL/GenBank/DDBJ whole genome shotgun (WGS) entry which is preliminary data.</text>
</comment>
<proteinExistence type="predicted"/>
<reference evidence="2 3" key="1">
    <citation type="submission" date="2016-03" db="EMBL/GenBank/DDBJ databases">
        <title>Whole genome sequencing of Grifola frondosa 9006-11.</title>
        <authorList>
            <person name="Min B."/>
            <person name="Park H."/>
            <person name="Kim J.-G."/>
            <person name="Cho H."/>
            <person name="Oh Y.-L."/>
            <person name="Kong W.-S."/>
            <person name="Choi I.-G."/>
        </authorList>
    </citation>
    <scope>NUCLEOTIDE SEQUENCE [LARGE SCALE GENOMIC DNA]</scope>
    <source>
        <strain evidence="2 3">9006-11</strain>
    </source>
</reference>
<feature type="compositionally biased region" description="Polar residues" evidence="1">
    <location>
        <begin position="233"/>
        <end position="243"/>
    </location>
</feature>
<organism evidence="2 3">
    <name type="scientific">Grifola frondosa</name>
    <name type="common">Maitake</name>
    <name type="synonym">Polyporus frondosus</name>
    <dbReference type="NCBI Taxonomy" id="5627"/>
    <lineage>
        <taxon>Eukaryota</taxon>
        <taxon>Fungi</taxon>
        <taxon>Dikarya</taxon>
        <taxon>Basidiomycota</taxon>
        <taxon>Agaricomycotina</taxon>
        <taxon>Agaricomycetes</taxon>
        <taxon>Polyporales</taxon>
        <taxon>Grifolaceae</taxon>
        <taxon>Grifola</taxon>
    </lineage>
</organism>
<feature type="compositionally biased region" description="Basic and acidic residues" evidence="1">
    <location>
        <begin position="122"/>
        <end position="135"/>
    </location>
</feature>